<keyword evidence="3" id="KW-0496">Mitochondrion</keyword>
<comment type="subcellular location">
    <subcellularLocation>
        <location evidence="1">Mitochondrion inner membrane</location>
    </subcellularLocation>
</comment>
<evidence type="ECO:0000256" key="4">
    <source>
        <dbReference type="ARBA" id="ARBA00023136"/>
    </source>
</evidence>
<keyword evidence="2" id="KW-0999">Mitochondrion inner membrane</keyword>
<keyword evidence="5" id="KW-0812">Transmembrane</keyword>
<protein>
    <submittedName>
        <fullName evidence="6">Cytochrome c oxidase subunit 7</fullName>
    </submittedName>
</protein>
<organism evidence="6 7">
    <name type="scientific">Candida viswanathii</name>
    <dbReference type="NCBI Taxonomy" id="5486"/>
    <lineage>
        <taxon>Eukaryota</taxon>
        <taxon>Fungi</taxon>
        <taxon>Dikarya</taxon>
        <taxon>Ascomycota</taxon>
        <taxon>Saccharomycotina</taxon>
        <taxon>Pichiomycetes</taxon>
        <taxon>Debaryomycetaceae</taxon>
        <taxon>Candida/Lodderomyces clade</taxon>
        <taxon>Candida</taxon>
    </lineage>
</organism>
<sequence>MSNTKSIKRFLTYPKMNPKRIIELQQHYQTTPKPLWLRGKQSALVVYPFYALFTVATIIPLYYTGRAVAGLKDE</sequence>
<evidence type="ECO:0000313" key="6">
    <source>
        <dbReference type="EMBL" id="RCK64377.1"/>
    </source>
</evidence>
<dbReference type="GO" id="GO:0005743">
    <property type="term" value="C:mitochondrial inner membrane"/>
    <property type="evidence" value="ECO:0007669"/>
    <property type="project" value="UniProtKB-SubCell"/>
</dbReference>
<evidence type="ECO:0000256" key="1">
    <source>
        <dbReference type="ARBA" id="ARBA00004273"/>
    </source>
</evidence>
<gene>
    <name evidence="6" type="primary">COX7_0</name>
    <name evidence="6" type="ORF">Cantr_00241</name>
</gene>
<reference evidence="6 7" key="1">
    <citation type="submission" date="2018-06" db="EMBL/GenBank/DDBJ databases">
        <title>Whole genome sequencing of Candida tropicalis (genome annotated by CSBL at Korea University).</title>
        <authorList>
            <person name="Ahn J."/>
        </authorList>
    </citation>
    <scope>NUCLEOTIDE SEQUENCE [LARGE SCALE GENOMIC DNA]</scope>
    <source>
        <strain evidence="6 7">ATCC 20962</strain>
    </source>
</reference>
<dbReference type="AlphaFoldDB" id="A0A367YF15"/>
<name>A0A367YF15_9ASCO</name>
<proteinExistence type="predicted"/>
<evidence type="ECO:0000256" key="3">
    <source>
        <dbReference type="ARBA" id="ARBA00023128"/>
    </source>
</evidence>
<keyword evidence="5" id="KW-1133">Transmembrane helix</keyword>
<accession>A0A367YF15</accession>
<evidence type="ECO:0000256" key="5">
    <source>
        <dbReference type="SAM" id="Phobius"/>
    </source>
</evidence>
<keyword evidence="4 5" id="KW-0472">Membrane</keyword>
<keyword evidence="7" id="KW-1185">Reference proteome</keyword>
<dbReference type="STRING" id="5486.A0A367YF15"/>
<dbReference type="EMBL" id="QLNQ01000022">
    <property type="protein sequence ID" value="RCK64377.1"/>
    <property type="molecule type" value="Genomic_DNA"/>
</dbReference>
<evidence type="ECO:0000313" key="7">
    <source>
        <dbReference type="Proteomes" id="UP000253472"/>
    </source>
</evidence>
<dbReference type="Proteomes" id="UP000253472">
    <property type="component" value="Unassembled WGS sequence"/>
</dbReference>
<dbReference type="Pfam" id="PF02238">
    <property type="entry name" value="COX7a"/>
    <property type="match status" value="1"/>
</dbReference>
<evidence type="ECO:0000256" key="2">
    <source>
        <dbReference type="ARBA" id="ARBA00022792"/>
    </source>
</evidence>
<comment type="caution">
    <text evidence="6">The sequence shown here is derived from an EMBL/GenBank/DDBJ whole genome shotgun (WGS) entry which is preliminary data.</text>
</comment>
<feature type="transmembrane region" description="Helical" evidence="5">
    <location>
        <begin position="43"/>
        <end position="63"/>
    </location>
</feature>
<dbReference type="OrthoDB" id="5511599at2759"/>
<dbReference type="InterPro" id="IPR039297">
    <property type="entry name" value="COX7a"/>
</dbReference>